<dbReference type="OrthoDB" id="9780488at2"/>
<evidence type="ECO:0000259" key="1">
    <source>
        <dbReference type="Pfam" id="PF10105"/>
    </source>
</evidence>
<evidence type="ECO:0000313" key="2">
    <source>
        <dbReference type="EMBL" id="KAB2952330.1"/>
    </source>
</evidence>
<keyword evidence="3" id="KW-1185">Reference proteome</keyword>
<dbReference type="RefSeq" id="WP_151620173.1">
    <property type="nucleotide sequence ID" value="NZ_WBXO01000006.1"/>
</dbReference>
<name>A0A6I0EYD6_9FIRM</name>
<dbReference type="Pfam" id="PF10105">
    <property type="entry name" value="DUF2344"/>
    <property type="match status" value="1"/>
</dbReference>
<proteinExistence type="predicted"/>
<dbReference type="Proteomes" id="UP000468766">
    <property type="component" value="Unassembled WGS sequence"/>
</dbReference>
<reference evidence="2 3" key="1">
    <citation type="submission" date="2019-10" db="EMBL/GenBank/DDBJ databases">
        <title>Whole-genome sequence of the extremophile Heliorestis acidaminivorans DSM 24790.</title>
        <authorList>
            <person name="Kyndt J.A."/>
            <person name="Meyer T.E."/>
        </authorList>
    </citation>
    <scope>NUCLEOTIDE SEQUENCE [LARGE SCALE GENOMIC DNA]</scope>
    <source>
        <strain evidence="2 3">DSM 24790</strain>
    </source>
</reference>
<sequence>MARIRIAFSKEDPVRWLSHLDTQKAFERALRRAQIPLSYSEGFNPHPKISFASALAVGVVSLGEYVDVEVSQEIEGAEVVKSLQTAMPEGFRIIEATLVPSGQKALMALVNRAQYRIKAPLLKVLDEKTVQDAVVNALSLTNWQVEREGKKGTVIKDIRSGVYELKSSIIENHLLLEMLVQTGSEGNVRPEEVLSIVVQQESLPVNVDRLRILRLGLFVTKGDQLLTPIEVLKAL</sequence>
<accession>A0A6I0EYD6</accession>
<dbReference type="NCBIfam" id="TIGR03936">
    <property type="entry name" value="sam_1_link_chp"/>
    <property type="match status" value="1"/>
</dbReference>
<dbReference type="InterPro" id="IPR018768">
    <property type="entry name" value="DUF2344"/>
</dbReference>
<gene>
    <name evidence="2" type="ORF">F9B85_09225</name>
</gene>
<organism evidence="2 3">
    <name type="scientific">Heliorestis acidaminivorans</name>
    <dbReference type="NCBI Taxonomy" id="553427"/>
    <lineage>
        <taxon>Bacteria</taxon>
        <taxon>Bacillati</taxon>
        <taxon>Bacillota</taxon>
        <taxon>Clostridia</taxon>
        <taxon>Eubacteriales</taxon>
        <taxon>Heliobacteriaceae</taxon>
        <taxon>Heliorestis</taxon>
    </lineage>
</organism>
<feature type="domain" description="DUF2344" evidence="1">
    <location>
        <begin position="3"/>
        <end position="190"/>
    </location>
</feature>
<dbReference type="EMBL" id="WBXO01000006">
    <property type="protein sequence ID" value="KAB2952330.1"/>
    <property type="molecule type" value="Genomic_DNA"/>
</dbReference>
<comment type="caution">
    <text evidence="2">The sequence shown here is derived from an EMBL/GenBank/DDBJ whole genome shotgun (WGS) entry which is preliminary data.</text>
</comment>
<dbReference type="AlphaFoldDB" id="A0A6I0EYD6"/>
<evidence type="ECO:0000313" key="3">
    <source>
        <dbReference type="Proteomes" id="UP000468766"/>
    </source>
</evidence>
<protein>
    <submittedName>
        <fullName evidence="2">DUF2344 domain-containing protein</fullName>
    </submittedName>
</protein>